<evidence type="ECO:0000313" key="2">
    <source>
        <dbReference type="EMBL" id="KIM23836.1"/>
    </source>
</evidence>
<evidence type="ECO:0000256" key="1">
    <source>
        <dbReference type="SAM" id="Phobius"/>
    </source>
</evidence>
<keyword evidence="1" id="KW-0812">Transmembrane</keyword>
<accession>A0A0C3AX55</accession>
<keyword evidence="3" id="KW-1185">Reference proteome</keyword>
<dbReference type="Proteomes" id="UP000054097">
    <property type="component" value="Unassembled WGS sequence"/>
</dbReference>
<reference evidence="3" key="2">
    <citation type="submission" date="2015-01" db="EMBL/GenBank/DDBJ databases">
        <title>Evolutionary Origins and Diversification of the Mycorrhizal Mutualists.</title>
        <authorList>
            <consortium name="DOE Joint Genome Institute"/>
            <consortium name="Mycorrhizal Genomics Consortium"/>
            <person name="Kohler A."/>
            <person name="Kuo A."/>
            <person name="Nagy L.G."/>
            <person name="Floudas D."/>
            <person name="Copeland A."/>
            <person name="Barry K.W."/>
            <person name="Cichocki N."/>
            <person name="Veneault-Fourrey C."/>
            <person name="LaButti K."/>
            <person name="Lindquist E.A."/>
            <person name="Lipzen A."/>
            <person name="Lundell T."/>
            <person name="Morin E."/>
            <person name="Murat C."/>
            <person name="Riley R."/>
            <person name="Ohm R."/>
            <person name="Sun H."/>
            <person name="Tunlid A."/>
            <person name="Henrissat B."/>
            <person name="Grigoriev I.V."/>
            <person name="Hibbett D.S."/>
            <person name="Martin F."/>
        </authorList>
    </citation>
    <scope>NUCLEOTIDE SEQUENCE [LARGE SCALE GENOMIC DNA]</scope>
    <source>
        <strain evidence="3">MAFF 305830</strain>
    </source>
</reference>
<dbReference type="AlphaFoldDB" id="A0A0C3AX55"/>
<evidence type="ECO:0000313" key="3">
    <source>
        <dbReference type="Proteomes" id="UP000054097"/>
    </source>
</evidence>
<keyword evidence="1" id="KW-1133">Transmembrane helix</keyword>
<gene>
    <name evidence="2" type="ORF">M408DRAFT_319337</name>
</gene>
<dbReference type="HOGENOM" id="CLU_1482869_0_0_1"/>
<reference evidence="2 3" key="1">
    <citation type="submission" date="2014-04" db="EMBL/GenBank/DDBJ databases">
        <authorList>
            <consortium name="DOE Joint Genome Institute"/>
            <person name="Kuo A."/>
            <person name="Zuccaro A."/>
            <person name="Kohler A."/>
            <person name="Nagy L.G."/>
            <person name="Floudas D."/>
            <person name="Copeland A."/>
            <person name="Barry K.W."/>
            <person name="Cichocki N."/>
            <person name="Veneault-Fourrey C."/>
            <person name="LaButti K."/>
            <person name="Lindquist E.A."/>
            <person name="Lipzen A."/>
            <person name="Lundell T."/>
            <person name="Morin E."/>
            <person name="Murat C."/>
            <person name="Sun H."/>
            <person name="Tunlid A."/>
            <person name="Henrissat B."/>
            <person name="Grigoriev I.V."/>
            <person name="Hibbett D.S."/>
            <person name="Martin F."/>
            <person name="Nordberg H.P."/>
            <person name="Cantor M.N."/>
            <person name="Hua S.X."/>
        </authorList>
    </citation>
    <scope>NUCLEOTIDE SEQUENCE [LARGE SCALE GENOMIC DNA]</scope>
    <source>
        <strain evidence="2 3">MAFF 305830</strain>
    </source>
</reference>
<organism evidence="2 3">
    <name type="scientific">Serendipita vermifera MAFF 305830</name>
    <dbReference type="NCBI Taxonomy" id="933852"/>
    <lineage>
        <taxon>Eukaryota</taxon>
        <taxon>Fungi</taxon>
        <taxon>Dikarya</taxon>
        <taxon>Basidiomycota</taxon>
        <taxon>Agaricomycotina</taxon>
        <taxon>Agaricomycetes</taxon>
        <taxon>Sebacinales</taxon>
        <taxon>Serendipitaceae</taxon>
        <taxon>Serendipita</taxon>
    </lineage>
</organism>
<name>A0A0C3AX55_SERVB</name>
<proteinExistence type="predicted"/>
<protein>
    <submittedName>
        <fullName evidence="2">Uncharacterized protein</fullName>
    </submittedName>
</protein>
<feature type="transmembrane region" description="Helical" evidence="1">
    <location>
        <begin position="129"/>
        <end position="151"/>
    </location>
</feature>
<sequence length="182" mass="20147">MTLYGLFALYRARRKALRMTVKVVDDNWENGGQREGVGEASSDHHPIPSVGPTRVAEVHRAAPQTCKGFKYSIKDSGNVDWRSHECLYTGCDDCLRALEFLTSCHTKLNYGAIYDACLPRRPQKLHTDIAVILVGLLMFMMCASIGVFSALSKQKARNAATAEKRRAGKYGEAVLGIEEVPI</sequence>
<keyword evidence="1" id="KW-0472">Membrane</keyword>
<dbReference type="EMBL" id="KN824331">
    <property type="protein sequence ID" value="KIM23836.1"/>
    <property type="molecule type" value="Genomic_DNA"/>
</dbReference>